<feature type="domain" description="RPAP1/MINIYO-like TPR repeats" evidence="1">
    <location>
        <begin position="3"/>
        <end position="200"/>
    </location>
</feature>
<evidence type="ECO:0000313" key="3">
    <source>
        <dbReference type="RefSeq" id="XP_012944871.1"/>
    </source>
</evidence>
<proteinExistence type="predicted"/>
<gene>
    <name evidence="3" type="primary">LOC101861243</name>
</gene>
<name>A0ABM1AC36_APLCA</name>
<dbReference type="InterPro" id="IPR039913">
    <property type="entry name" value="RPAP1/Rba50"/>
</dbReference>
<dbReference type="Proteomes" id="UP000694888">
    <property type="component" value="Unplaced"/>
</dbReference>
<sequence length="262" mass="29897">MTTTPQHVAVVTSVLQWNFLLEEVRGTELDSLSVSVRLSRVMCTFLTGSQMFLEQPVRRYLAGLLRAFTCAKHLARLDFEASVPGLTSFYDLYQEVLEEYEAASFGDPVFGLYVLLPLQQRHGADLRRALWGERSKILRSLRVPLSELLIPVENFLCPDETDVELVGIYLRALVCGWVQAAWSPLMYLVAVHHLNRFLFLSVDDGARLPRQLMWAAVLGEGTGKMSDVIFYKRADLSWPRGMELYPHLPAGRQATYDRHRHK</sequence>
<dbReference type="InterPro" id="IPR057989">
    <property type="entry name" value="TPR_RPAP1/MINIYO-like"/>
</dbReference>
<evidence type="ECO:0000259" key="1">
    <source>
        <dbReference type="Pfam" id="PF25766"/>
    </source>
</evidence>
<evidence type="ECO:0000313" key="2">
    <source>
        <dbReference type="Proteomes" id="UP000694888"/>
    </source>
</evidence>
<dbReference type="PANTHER" id="PTHR21483">
    <property type="entry name" value="RNA POLYMERASE II-ASSOCIATED PROTEIN 1"/>
    <property type="match status" value="1"/>
</dbReference>
<dbReference type="RefSeq" id="XP_012944871.1">
    <property type="nucleotide sequence ID" value="XM_013089417.1"/>
</dbReference>
<dbReference type="GeneID" id="101861243"/>
<dbReference type="PANTHER" id="PTHR21483:SF18">
    <property type="entry name" value="RNA POLYMERASE II-ASSOCIATED PROTEIN 1"/>
    <property type="match status" value="1"/>
</dbReference>
<protein>
    <submittedName>
        <fullName evidence="3">RNA polymerase II-associated protein 1</fullName>
    </submittedName>
</protein>
<organism evidence="2 3">
    <name type="scientific">Aplysia californica</name>
    <name type="common">California sea hare</name>
    <dbReference type="NCBI Taxonomy" id="6500"/>
    <lineage>
        <taxon>Eukaryota</taxon>
        <taxon>Metazoa</taxon>
        <taxon>Spiralia</taxon>
        <taxon>Lophotrochozoa</taxon>
        <taxon>Mollusca</taxon>
        <taxon>Gastropoda</taxon>
        <taxon>Heterobranchia</taxon>
        <taxon>Euthyneura</taxon>
        <taxon>Tectipleura</taxon>
        <taxon>Aplysiida</taxon>
        <taxon>Aplysioidea</taxon>
        <taxon>Aplysiidae</taxon>
        <taxon>Aplysia</taxon>
    </lineage>
</organism>
<keyword evidence="2" id="KW-1185">Reference proteome</keyword>
<reference evidence="3" key="1">
    <citation type="submission" date="2025-08" db="UniProtKB">
        <authorList>
            <consortium name="RefSeq"/>
        </authorList>
    </citation>
    <scope>IDENTIFICATION</scope>
</reference>
<accession>A0ABM1AC36</accession>
<dbReference type="Pfam" id="PF25766">
    <property type="entry name" value="TPR_RPAP1"/>
    <property type="match status" value="1"/>
</dbReference>